<evidence type="ECO:0000259" key="4">
    <source>
        <dbReference type="PROSITE" id="PS50932"/>
    </source>
</evidence>
<evidence type="ECO:0000256" key="1">
    <source>
        <dbReference type="ARBA" id="ARBA00023015"/>
    </source>
</evidence>
<dbReference type="Pfam" id="PF13377">
    <property type="entry name" value="Peripla_BP_3"/>
    <property type="match status" value="1"/>
</dbReference>
<dbReference type="Gene3D" id="1.10.260.40">
    <property type="entry name" value="lambda repressor-like DNA-binding domains"/>
    <property type="match status" value="1"/>
</dbReference>
<evidence type="ECO:0000313" key="6">
    <source>
        <dbReference type="Proteomes" id="UP001501207"/>
    </source>
</evidence>
<dbReference type="SUPFAM" id="SSF53822">
    <property type="entry name" value="Periplasmic binding protein-like I"/>
    <property type="match status" value="1"/>
</dbReference>
<proteinExistence type="predicted"/>
<dbReference type="SMART" id="SM00354">
    <property type="entry name" value="HTH_LACI"/>
    <property type="match status" value="1"/>
</dbReference>
<dbReference type="Gene3D" id="3.40.50.2300">
    <property type="match status" value="2"/>
</dbReference>
<evidence type="ECO:0000313" key="5">
    <source>
        <dbReference type="EMBL" id="GAA4311312.1"/>
    </source>
</evidence>
<dbReference type="EMBL" id="BAABFN010000004">
    <property type="protein sequence ID" value="GAA4311312.1"/>
    <property type="molecule type" value="Genomic_DNA"/>
</dbReference>
<dbReference type="PROSITE" id="PS50932">
    <property type="entry name" value="HTH_LACI_2"/>
    <property type="match status" value="1"/>
</dbReference>
<dbReference type="CDD" id="cd01392">
    <property type="entry name" value="HTH_LacI"/>
    <property type="match status" value="1"/>
</dbReference>
<evidence type="ECO:0000256" key="2">
    <source>
        <dbReference type="ARBA" id="ARBA00023125"/>
    </source>
</evidence>
<dbReference type="InterPro" id="IPR000843">
    <property type="entry name" value="HTH_LacI"/>
</dbReference>
<dbReference type="Pfam" id="PF00356">
    <property type="entry name" value="LacI"/>
    <property type="match status" value="1"/>
</dbReference>
<protein>
    <submittedName>
        <fullName evidence="5">LacI family DNA-binding transcriptional regulator</fullName>
    </submittedName>
</protein>
<dbReference type="GO" id="GO:0003677">
    <property type="term" value="F:DNA binding"/>
    <property type="evidence" value="ECO:0007669"/>
    <property type="project" value="UniProtKB-KW"/>
</dbReference>
<dbReference type="SUPFAM" id="SSF47413">
    <property type="entry name" value="lambda repressor-like DNA-binding domains"/>
    <property type="match status" value="1"/>
</dbReference>
<dbReference type="CDD" id="cd06267">
    <property type="entry name" value="PBP1_LacI_sugar_binding-like"/>
    <property type="match status" value="1"/>
</dbReference>
<keyword evidence="6" id="KW-1185">Reference proteome</keyword>
<keyword evidence="1" id="KW-0805">Transcription regulation</keyword>
<dbReference type="PANTHER" id="PTHR30146">
    <property type="entry name" value="LACI-RELATED TRANSCRIPTIONAL REPRESSOR"/>
    <property type="match status" value="1"/>
</dbReference>
<dbReference type="InterPro" id="IPR028082">
    <property type="entry name" value="Peripla_BP_I"/>
</dbReference>
<sequence>MISKKNTGNTIVDIARALDISPSTVSRALKDHPYISQATKDRVKKQAAKMGYRHNALAAGLRNRKSNTIGLICPRISMYFQSSIVTAIQRKVQEAGYSLVICQTNDSYEIEKQVVNALYASRVEGLIASCTLHTEDFSHFDIFSKSGIPLVFYDRVPRSYPAQVIRGDDYRGGTEGAEHLISRGCKQIVYISGPLTCNLYQDRYAGFKDALQRHKLPLPKKNLFFHELTLENARRTCERIFSKKPWPDAIFATNDTTAIVAEQYAREAGLKIPGDIKILGYSNDPRTEIIDPALTSVEQFPAVMGEKAADAVVELIRKKTQLKKTMPPIITPVELVVRASTGGRMAGS</sequence>
<dbReference type="RefSeq" id="WP_344978859.1">
    <property type="nucleotide sequence ID" value="NZ_BAABFN010000004.1"/>
</dbReference>
<organism evidence="5 6">
    <name type="scientific">Compostibacter hankyongensis</name>
    <dbReference type="NCBI Taxonomy" id="1007089"/>
    <lineage>
        <taxon>Bacteria</taxon>
        <taxon>Pseudomonadati</taxon>
        <taxon>Bacteroidota</taxon>
        <taxon>Chitinophagia</taxon>
        <taxon>Chitinophagales</taxon>
        <taxon>Chitinophagaceae</taxon>
        <taxon>Compostibacter</taxon>
    </lineage>
</organism>
<dbReference type="InterPro" id="IPR046335">
    <property type="entry name" value="LacI/GalR-like_sensor"/>
</dbReference>
<gene>
    <name evidence="5" type="ORF">GCM10023143_20360</name>
</gene>
<keyword evidence="2 5" id="KW-0238">DNA-binding</keyword>
<name>A0ABP8FUJ8_9BACT</name>
<keyword evidence="3" id="KW-0804">Transcription</keyword>
<dbReference type="Proteomes" id="UP001501207">
    <property type="component" value="Unassembled WGS sequence"/>
</dbReference>
<comment type="caution">
    <text evidence="5">The sequence shown here is derived from an EMBL/GenBank/DDBJ whole genome shotgun (WGS) entry which is preliminary data.</text>
</comment>
<reference evidence="6" key="1">
    <citation type="journal article" date="2019" name="Int. J. Syst. Evol. Microbiol.">
        <title>The Global Catalogue of Microorganisms (GCM) 10K type strain sequencing project: providing services to taxonomists for standard genome sequencing and annotation.</title>
        <authorList>
            <consortium name="The Broad Institute Genomics Platform"/>
            <consortium name="The Broad Institute Genome Sequencing Center for Infectious Disease"/>
            <person name="Wu L."/>
            <person name="Ma J."/>
        </authorList>
    </citation>
    <scope>NUCLEOTIDE SEQUENCE [LARGE SCALE GENOMIC DNA]</scope>
    <source>
        <strain evidence="6">JCM 17664</strain>
    </source>
</reference>
<accession>A0ABP8FUJ8</accession>
<dbReference type="InterPro" id="IPR010982">
    <property type="entry name" value="Lambda_DNA-bd_dom_sf"/>
</dbReference>
<feature type="domain" description="HTH lacI-type" evidence="4">
    <location>
        <begin position="10"/>
        <end position="63"/>
    </location>
</feature>
<dbReference type="PANTHER" id="PTHR30146:SF109">
    <property type="entry name" value="HTH-TYPE TRANSCRIPTIONAL REGULATOR GALS"/>
    <property type="match status" value="1"/>
</dbReference>
<evidence type="ECO:0000256" key="3">
    <source>
        <dbReference type="ARBA" id="ARBA00023163"/>
    </source>
</evidence>